<dbReference type="Proteomes" id="UP000198635">
    <property type="component" value="Unassembled WGS sequence"/>
</dbReference>
<keyword evidence="2" id="KW-1185">Reference proteome</keyword>
<evidence type="ECO:0000313" key="2">
    <source>
        <dbReference type="Proteomes" id="UP000198635"/>
    </source>
</evidence>
<sequence>MINVRYSIITLILIALLSNNSYSSDEFEEQVIFNKKYEYIITKSCEDIQANTDILLIMYKESDAAIATTWRVSVAKNIPSQAVAAIRLLSKAGVKPNRYCMDPFFETDEITLKTWLGNAINALEAFTMNNGKEELFRCLCLEEIKSEYAELNNKEQ</sequence>
<dbReference type="AlphaFoldDB" id="A0A1I3ZD69"/>
<protein>
    <submittedName>
        <fullName evidence="1">Uncharacterized protein</fullName>
    </submittedName>
</protein>
<accession>A0A1I3ZD69</accession>
<name>A0A1I3ZD69_9BACT</name>
<proteinExistence type="predicted"/>
<organism evidence="1 2">
    <name type="scientific">Desulfomicrobium apsheronum</name>
    <dbReference type="NCBI Taxonomy" id="52560"/>
    <lineage>
        <taxon>Bacteria</taxon>
        <taxon>Pseudomonadati</taxon>
        <taxon>Thermodesulfobacteriota</taxon>
        <taxon>Desulfovibrionia</taxon>
        <taxon>Desulfovibrionales</taxon>
        <taxon>Desulfomicrobiaceae</taxon>
        <taxon>Desulfomicrobium</taxon>
    </lineage>
</organism>
<evidence type="ECO:0000313" key="1">
    <source>
        <dbReference type="EMBL" id="SFK41997.1"/>
    </source>
</evidence>
<reference evidence="2" key="1">
    <citation type="submission" date="2016-10" db="EMBL/GenBank/DDBJ databases">
        <authorList>
            <person name="Varghese N."/>
            <person name="Submissions S."/>
        </authorList>
    </citation>
    <scope>NUCLEOTIDE SEQUENCE [LARGE SCALE GENOMIC DNA]</scope>
    <source>
        <strain evidence="2">DSM 5918</strain>
    </source>
</reference>
<dbReference type="EMBL" id="FORX01000023">
    <property type="protein sequence ID" value="SFK41997.1"/>
    <property type="molecule type" value="Genomic_DNA"/>
</dbReference>
<gene>
    <name evidence="1" type="ORF">SAMN04488082_12353</name>
</gene>